<evidence type="ECO:0000313" key="2">
    <source>
        <dbReference type="EMBL" id="GAA2623623.1"/>
    </source>
</evidence>
<sequence length="84" mass="8996">MAWPHTIPALPAAAVAAVRMALLGLASGRSADDRTRDPALPGFVAVARQRIRALGTSQPPRLTHRAALPSQRDVALVSTYCVWR</sequence>
<evidence type="ECO:0000256" key="1">
    <source>
        <dbReference type="SAM" id="SignalP"/>
    </source>
</evidence>
<feature type="signal peptide" evidence="1">
    <location>
        <begin position="1"/>
        <end position="31"/>
    </location>
</feature>
<proteinExistence type="predicted"/>
<keyword evidence="3" id="KW-1185">Reference proteome</keyword>
<accession>A0ABN3QDM6</accession>
<protein>
    <submittedName>
        <fullName evidence="2">Uncharacterized protein</fullName>
    </submittedName>
</protein>
<feature type="chain" id="PRO_5046019114" evidence="1">
    <location>
        <begin position="32"/>
        <end position="84"/>
    </location>
</feature>
<reference evidence="2 3" key="1">
    <citation type="journal article" date="2019" name="Int. J. Syst. Evol. Microbiol.">
        <title>The Global Catalogue of Microorganisms (GCM) 10K type strain sequencing project: providing services to taxonomists for standard genome sequencing and annotation.</title>
        <authorList>
            <consortium name="The Broad Institute Genomics Platform"/>
            <consortium name="The Broad Institute Genome Sequencing Center for Infectious Disease"/>
            <person name="Wu L."/>
            <person name="Ma J."/>
        </authorList>
    </citation>
    <scope>NUCLEOTIDE SEQUENCE [LARGE SCALE GENOMIC DNA]</scope>
    <source>
        <strain evidence="2 3">JCM 4524</strain>
    </source>
</reference>
<comment type="caution">
    <text evidence="2">The sequence shown here is derived from an EMBL/GenBank/DDBJ whole genome shotgun (WGS) entry which is preliminary data.</text>
</comment>
<gene>
    <name evidence="2" type="ORF">GCM10010307_09160</name>
</gene>
<name>A0ABN3QDM6_9ACTN</name>
<evidence type="ECO:0000313" key="3">
    <source>
        <dbReference type="Proteomes" id="UP001500151"/>
    </source>
</evidence>
<keyword evidence="1" id="KW-0732">Signal</keyword>
<dbReference type="EMBL" id="BAAASJ010000011">
    <property type="protein sequence ID" value="GAA2623623.1"/>
    <property type="molecule type" value="Genomic_DNA"/>
</dbReference>
<organism evidence="2 3">
    <name type="scientific">Streptomyces vastus</name>
    <dbReference type="NCBI Taxonomy" id="285451"/>
    <lineage>
        <taxon>Bacteria</taxon>
        <taxon>Bacillati</taxon>
        <taxon>Actinomycetota</taxon>
        <taxon>Actinomycetes</taxon>
        <taxon>Kitasatosporales</taxon>
        <taxon>Streptomycetaceae</taxon>
        <taxon>Streptomyces</taxon>
    </lineage>
</organism>
<dbReference type="Proteomes" id="UP001500151">
    <property type="component" value="Unassembled WGS sequence"/>
</dbReference>